<feature type="region of interest" description="Disordered" evidence="1">
    <location>
        <begin position="109"/>
        <end position="137"/>
    </location>
</feature>
<organism evidence="2 3">
    <name type="scientific">Phaeosphaeria nodorum (strain SN15 / ATCC MYA-4574 / FGSC 10173)</name>
    <name type="common">Glume blotch fungus</name>
    <name type="synonym">Parastagonospora nodorum</name>
    <dbReference type="NCBI Taxonomy" id="321614"/>
    <lineage>
        <taxon>Eukaryota</taxon>
        <taxon>Fungi</taxon>
        <taxon>Dikarya</taxon>
        <taxon>Ascomycota</taxon>
        <taxon>Pezizomycotina</taxon>
        <taxon>Dothideomycetes</taxon>
        <taxon>Pleosporomycetidae</taxon>
        <taxon>Pleosporales</taxon>
        <taxon>Pleosporineae</taxon>
        <taxon>Phaeosphaeriaceae</taxon>
        <taxon>Parastagonospora</taxon>
    </lineage>
</organism>
<dbReference type="Proteomes" id="UP000001055">
    <property type="component" value="Unassembled WGS sequence"/>
</dbReference>
<protein>
    <submittedName>
        <fullName evidence="2">Uncharacterized protein</fullName>
    </submittedName>
</protein>
<evidence type="ECO:0000313" key="3">
    <source>
        <dbReference type="Proteomes" id="UP000001055"/>
    </source>
</evidence>
<name>Q0UUP0_PHANO</name>
<sequence>MPPLSSDTSTSHLSTRKAHPTTPKPLRLEVRKESLVTKSLPTLSKKSQAASKTAPSKKSTSSSHNRELKGKSISTDPDSGPKRGNRAATSPCRVPAPDVNAFIQYIATHDRRRSNSHGTPTIDAARKPALSPQHAGREHGDMIPAAFNKAEDGIGQKEKGKITQAVWRELGRQQRMERARGEAGVQMKKMEGGNGGGLTVLLGALRKRLTLHFHVLESLEEPRLRVSGERYTPTSNICARVSTFAD</sequence>
<dbReference type="VEuPathDB" id="FungiDB:JI435_045240"/>
<accession>Q0UUP0</accession>
<evidence type="ECO:0000256" key="1">
    <source>
        <dbReference type="SAM" id="MobiDB-lite"/>
    </source>
</evidence>
<proteinExistence type="predicted"/>
<dbReference type="InParanoid" id="Q0UUP0"/>
<gene>
    <name evidence="2" type="ORF">SNOG_04524</name>
</gene>
<feature type="compositionally biased region" description="Basic and acidic residues" evidence="1">
    <location>
        <begin position="26"/>
        <end position="35"/>
    </location>
</feature>
<feature type="compositionally biased region" description="Low complexity" evidence="1">
    <location>
        <begin position="1"/>
        <end position="13"/>
    </location>
</feature>
<dbReference type="RefSeq" id="XP_001794939.1">
    <property type="nucleotide sequence ID" value="XM_001794887.1"/>
</dbReference>
<feature type="compositionally biased region" description="Low complexity" evidence="1">
    <location>
        <begin position="42"/>
        <end position="63"/>
    </location>
</feature>
<dbReference type="AlphaFoldDB" id="Q0UUP0"/>
<feature type="region of interest" description="Disordered" evidence="1">
    <location>
        <begin position="1"/>
        <end position="95"/>
    </location>
</feature>
<dbReference type="GeneID" id="5971807"/>
<dbReference type="EMBL" id="CH445330">
    <property type="protein sequence ID" value="EAT88284.1"/>
    <property type="molecule type" value="Genomic_DNA"/>
</dbReference>
<evidence type="ECO:0000313" key="2">
    <source>
        <dbReference type="EMBL" id="EAT88284.1"/>
    </source>
</evidence>
<reference evidence="3" key="1">
    <citation type="journal article" date="2007" name="Plant Cell">
        <title>Dothideomycete-plant interactions illuminated by genome sequencing and EST analysis of the wheat pathogen Stagonospora nodorum.</title>
        <authorList>
            <person name="Hane J.K."/>
            <person name="Lowe R.G."/>
            <person name="Solomon P.S."/>
            <person name="Tan K.C."/>
            <person name="Schoch C.L."/>
            <person name="Spatafora J.W."/>
            <person name="Crous P.W."/>
            <person name="Kodira C."/>
            <person name="Birren B.W."/>
            <person name="Galagan J.E."/>
            <person name="Torriani S.F."/>
            <person name="McDonald B.A."/>
            <person name="Oliver R.P."/>
        </authorList>
    </citation>
    <scope>NUCLEOTIDE SEQUENCE [LARGE SCALE GENOMIC DNA]</scope>
    <source>
        <strain evidence="3">SN15 / ATCC MYA-4574 / FGSC 10173</strain>
    </source>
</reference>
<dbReference type="KEGG" id="pno:SNOG_04524"/>